<dbReference type="Proteomes" id="UP000481858">
    <property type="component" value="Unassembled WGS sequence"/>
</dbReference>
<sequence length="244" mass="27681">MSQNVYDQGEFFENYIKLDRQTKGLDGAPEWLQLRTMLPELKGARVLDLGCGFGWFSRFARSEGAAHVRGIDLSTKMLDKARRMTSDDAITYEKADLEDLVLLETEYNVVFSALTFHYIASLPRLVAEISKSLKRGGRLVFSVEHPLFTAPTTPSLIVDKDTGRTVWQVDAYQQEGIRTRTWFVGGVRKQHRTVGTYINLLLSSGLRLTDFVEWCPSEEELAKNPGWDVELIRPTFLLIGATKD</sequence>
<dbReference type="PANTHER" id="PTHR43861:SF1">
    <property type="entry name" value="TRANS-ACONITATE 2-METHYLTRANSFERASE"/>
    <property type="match status" value="1"/>
</dbReference>
<dbReference type="InParanoid" id="A0A7C8MT91"/>
<dbReference type="GO" id="GO:0008757">
    <property type="term" value="F:S-adenosylmethionine-dependent methyltransferase activity"/>
    <property type="evidence" value="ECO:0007669"/>
    <property type="project" value="InterPro"/>
</dbReference>
<comment type="caution">
    <text evidence="2">The sequence shown here is derived from an EMBL/GenBank/DDBJ whole genome shotgun (WGS) entry which is preliminary data.</text>
</comment>
<protein>
    <recommendedName>
        <fullName evidence="1">Methyltransferase type 11 domain-containing protein</fullName>
    </recommendedName>
</protein>
<name>A0A7C8MT91_9PEZI</name>
<dbReference type="PANTHER" id="PTHR43861">
    <property type="entry name" value="TRANS-ACONITATE 2-METHYLTRANSFERASE-RELATED"/>
    <property type="match status" value="1"/>
</dbReference>
<organism evidence="2 3">
    <name type="scientific">Xylaria multiplex</name>
    <dbReference type="NCBI Taxonomy" id="323545"/>
    <lineage>
        <taxon>Eukaryota</taxon>
        <taxon>Fungi</taxon>
        <taxon>Dikarya</taxon>
        <taxon>Ascomycota</taxon>
        <taxon>Pezizomycotina</taxon>
        <taxon>Sordariomycetes</taxon>
        <taxon>Xylariomycetidae</taxon>
        <taxon>Xylariales</taxon>
        <taxon>Xylariaceae</taxon>
        <taxon>Xylaria</taxon>
    </lineage>
</organism>
<accession>A0A7C8MT91</accession>
<dbReference type="AlphaFoldDB" id="A0A7C8MT91"/>
<dbReference type="OrthoDB" id="66144at2759"/>
<proteinExistence type="predicted"/>
<dbReference type="EMBL" id="WUBL01000068">
    <property type="protein sequence ID" value="KAF2967435.1"/>
    <property type="molecule type" value="Genomic_DNA"/>
</dbReference>
<dbReference type="SUPFAM" id="SSF53335">
    <property type="entry name" value="S-adenosyl-L-methionine-dependent methyltransferases"/>
    <property type="match status" value="1"/>
</dbReference>
<dbReference type="CDD" id="cd02440">
    <property type="entry name" value="AdoMet_MTases"/>
    <property type="match status" value="1"/>
</dbReference>
<dbReference type="InterPro" id="IPR013216">
    <property type="entry name" value="Methyltransf_11"/>
</dbReference>
<dbReference type="Gene3D" id="3.40.50.150">
    <property type="entry name" value="Vaccinia Virus protein VP39"/>
    <property type="match status" value="1"/>
</dbReference>
<evidence type="ECO:0000313" key="2">
    <source>
        <dbReference type="EMBL" id="KAF2967435.1"/>
    </source>
</evidence>
<evidence type="ECO:0000313" key="3">
    <source>
        <dbReference type="Proteomes" id="UP000481858"/>
    </source>
</evidence>
<gene>
    <name evidence="2" type="ORF">GQX73_g6170</name>
</gene>
<feature type="domain" description="Methyltransferase type 11" evidence="1">
    <location>
        <begin position="47"/>
        <end position="141"/>
    </location>
</feature>
<dbReference type="InterPro" id="IPR029063">
    <property type="entry name" value="SAM-dependent_MTases_sf"/>
</dbReference>
<reference evidence="2 3" key="1">
    <citation type="submission" date="2019-12" db="EMBL/GenBank/DDBJ databases">
        <title>Draft genome sequence of the ascomycete Xylaria multiplex DSM 110363.</title>
        <authorList>
            <person name="Buettner E."/>
            <person name="Kellner H."/>
        </authorList>
    </citation>
    <scope>NUCLEOTIDE SEQUENCE [LARGE SCALE GENOMIC DNA]</scope>
    <source>
        <strain evidence="2 3">DSM 110363</strain>
    </source>
</reference>
<keyword evidence="3" id="KW-1185">Reference proteome</keyword>
<dbReference type="Pfam" id="PF08241">
    <property type="entry name" value="Methyltransf_11"/>
    <property type="match status" value="1"/>
</dbReference>
<evidence type="ECO:0000259" key="1">
    <source>
        <dbReference type="Pfam" id="PF08241"/>
    </source>
</evidence>